<keyword evidence="1" id="KW-1185">Reference proteome</keyword>
<protein>
    <submittedName>
        <fullName evidence="2">Uncharacterized protein</fullName>
    </submittedName>
</protein>
<accession>A0A0M3HHE4</accession>
<dbReference type="WBParaSite" id="ALUE_0000093901-mRNA-1">
    <property type="protein sequence ID" value="ALUE_0000093901-mRNA-1"/>
    <property type="gene ID" value="ALUE_0000093901"/>
</dbReference>
<evidence type="ECO:0000313" key="2">
    <source>
        <dbReference type="WBParaSite" id="ALUE_0000093901-mRNA-1"/>
    </source>
</evidence>
<name>A0A0M3HHE4_ASCLU</name>
<dbReference type="AlphaFoldDB" id="A0A0M3HHE4"/>
<sequence length="90" mass="10279">MQNFYYIIFFCSNNIDKNISQQRELFIASTNSSKNGAALRCVQCGQGNLQDAEADCEKQIVVECNRRGTRLAKEEQYFCFTRQILIGPGE</sequence>
<organism evidence="1 2">
    <name type="scientific">Ascaris lumbricoides</name>
    <name type="common">Giant roundworm</name>
    <dbReference type="NCBI Taxonomy" id="6252"/>
    <lineage>
        <taxon>Eukaryota</taxon>
        <taxon>Metazoa</taxon>
        <taxon>Ecdysozoa</taxon>
        <taxon>Nematoda</taxon>
        <taxon>Chromadorea</taxon>
        <taxon>Rhabditida</taxon>
        <taxon>Spirurina</taxon>
        <taxon>Ascaridomorpha</taxon>
        <taxon>Ascaridoidea</taxon>
        <taxon>Ascarididae</taxon>
        <taxon>Ascaris</taxon>
    </lineage>
</organism>
<proteinExistence type="predicted"/>
<dbReference type="Proteomes" id="UP000036681">
    <property type="component" value="Unplaced"/>
</dbReference>
<evidence type="ECO:0000313" key="1">
    <source>
        <dbReference type="Proteomes" id="UP000036681"/>
    </source>
</evidence>
<reference evidence="2" key="1">
    <citation type="submission" date="2017-02" db="UniProtKB">
        <authorList>
            <consortium name="WormBaseParasite"/>
        </authorList>
    </citation>
    <scope>IDENTIFICATION</scope>
</reference>